<dbReference type="GO" id="GO:0003677">
    <property type="term" value="F:DNA binding"/>
    <property type="evidence" value="ECO:0007669"/>
    <property type="project" value="UniProtKB-KW"/>
</dbReference>
<protein>
    <submittedName>
        <fullName evidence="3">DNA-binding protein</fullName>
    </submittedName>
</protein>
<accession>A0A2Z3HTB6</accession>
<dbReference type="EMBL" id="CP029479">
    <property type="protein sequence ID" value="AWM77426.1"/>
    <property type="molecule type" value="Genomic_DNA"/>
</dbReference>
<dbReference type="AlphaFoldDB" id="A0A2Z3HTB6"/>
<reference evidence="4" key="1">
    <citation type="submission" date="2018-05" db="EMBL/GenBank/DDBJ databases">
        <title>Genome sequencing of Phenylobacterium sp. HYN0004.</title>
        <authorList>
            <person name="Yi H."/>
            <person name="Baek C."/>
        </authorList>
    </citation>
    <scope>NUCLEOTIDE SEQUENCE [LARGE SCALE GENOMIC DNA]</scope>
    <source>
        <strain evidence="4">HYN0004</strain>
    </source>
</reference>
<feature type="domain" description="CSD" evidence="2">
    <location>
        <begin position="147"/>
        <end position="212"/>
    </location>
</feature>
<evidence type="ECO:0000313" key="4">
    <source>
        <dbReference type="Proteomes" id="UP000247763"/>
    </source>
</evidence>
<feature type="region of interest" description="Disordered" evidence="1">
    <location>
        <begin position="86"/>
        <end position="146"/>
    </location>
</feature>
<name>A0A2Z3HTB6_9CAUL</name>
<keyword evidence="3" id="KW-0238">DNA-binding</keyword>
<dbReference type="SUPFAM" id="SSF50249">
    <property type="entry name" value="Nucleic acid-binding proteins"/>
    <property type="match status" value="2"/>
</dbReference>
<dbReference type="PROSITE" id="PS51857">
    <property type="entry name" value="CSD_2"/>
    <property type="match status" value="2"/>
</dbReference>
<dbReference type="PANTHER" id="PTHR11544">
    <property type="entry name" value="COLD SHOCK DOMAIN CONTAINING PROTEINS"/>
    <property type="match status" value="1"/>
</dbReference>
<dbReference type="InterPro" id="IPR012340">
    <property type="entry name" value="NA-bd_OB-fold"/>
</dbReference>
<dbReference type="PRINTS" id="PR00050">
    <property type="entry name" value="COLDSHOCK"/>
</dbReference>
<evidence type="ECO:0000259" key="2">
    <source>
        <dbReference type="PROSITE" id="PS51857"/>
    </source>
</evidence>
<dbReference type="GO" id="GO:0005829">
    <property type="term" value="C:cytosol"/>
    <property type="evidence" value="ECO:0007669"/>
    <property type="project" value="UniProtKB-ARBA"/>
</dbReference>
<keyword evidence="4" id="KW-1185">Reference proteome</keyword>
<evidence type="ECO:0000256" key="1">
    <source>
        <dbReference type="SAM" id="MobiDB-lite"/>
    </source>
</evidence>
<dbReference type="InterPro" id="IPR011129">
    <property type="entry name" value="CSD"/>
</dbReference>
<dbReference type="Proteomes" id="UP000247763">
    <property type="component" value="Chromosome"/>
</dbReference>
<dbReference type="KEGG" id="phb:HYN04_06395"/>
<dbReference type="CDD" id="cd04458">
    <property type="entry name" value="CSP_CDS"/>
    <property type="match status" value="2"/>
</dbReference>
<proteinExistence type="predicted"/>
<organism evidence="3 4">
    <name type="scientific">Phenylobacterium parvum</name>
    <dbReference type="NCBI Taxonomy" id="2201350"/>
    <lineage>
        <taxon>Bacteria</taxon>
        <taxon>Pseudomonadati</taxon>
        <taxon>Pseudomonadota</taxon>
        <taxon>Alphaproteobacteria</taxon>
        <taxon>Caulobacterales</taxon>
        <taxon>Caulobacteraceae</taxon>
        <taxon>Phenylobacterium</taxon>
    </lineage>
</organism>
<feature type="domain" description="CSD" evidence="2">
    <location>
        <begin position="15"/>
        <end position="81"/>
    </location>
</feature>
<dbReference type="Pfam" id="PF00313">
    <property type="entry name" value="CSD"/>
    <property type="match status" value="2"/>
</dbReference>
<dbReference type="Gene3D" id="2.40.50.140">
    <property type="entry name" value="Nucleic acid-binding proteins"/>
    <property type="match status" value="2"/>
</dbReference>
<dbReference type="SMART" id="SM00357">
    <property type="entry name" value="CSP"/>
    <property type="match status" value="2"/>
</dbReference>
<dbReference type="InterPro" id="IPR002059">
    <property type="entry name" value="CSP_DNA-bd"/>
</dbReference>
<dbReference type="RefSeq" id="WP_110449993.1">
    <property type="nucleotide sequence ID" value="NZ_CP029479.1"/>
</dbReference>
<gene>
    <name evidence="3" type="ORF">HYN04_06395</name>
</gene>
<sequence length="213" mass="23422">MSGYGFDDDHESSVRITGRVKWFDEGKGYGFIVPDQPELTDRKDVLIHVTSLRGVGREAAAEGATLSCSVVRRPKGWQVSEIHEFDDSTAQPSAARGFDRDPGFRRERETGGYGYSRDSYDRGGRGGFQPRSGGGGGGRAPTPEGPFERAKVKWFNRTKGYGFVVREQEAGDIFVHIETLRRAGIEDIQPGEDLLVRFGNGPKGLVVAEVQLI</sequence>
<evidence type="ECO:0000313" key="3">
    <source>
        <dbReference type="EMBL" id="AWM77426.1"/>
    </source>
</evidence>
<dbReference type="InterPro" id="IPR050181">
    <property type="entry name" value="Cold_shock_domain"/>
</dbReference>
<dbReference type="OrthoDB" id="9791685at2"/>
<feature type="compositionally biased region" description="Basic and acidic residues" evidence="1">
    <location>
        <begin position="97"/>
        <end position="110"/>
    </location>
</feature>